<dbReference type="EMBL" id="JAWDGP010000795">
    <property type="protein sequence ID" value="KAK3797255.1"/>
    <property type="molecule type" value="Genomic_DNA"/>
</dbReference>
<dbReference type="Proteomes" id="UP001283361">
    <property type="component" value="Unassembled WGS sequence"/>
</dbReference>
<keyword evidence="2" id="KW-1185">Reference proteome</keyword>
<name>A0AAE1AZU6_9GAST</name>
<reference evidence="1" key="1">
    <citation type="journal article" date="2023" name="G3 (Bethesda)">
        <title>A reference genome for the long-term kleptoplast-retaining sea slug Elysia crispata morphotype clarki.</title>
        <authorList>
            <person name="Eastman K.E."/>
            <person name="Pendleton A.L."/>
            <person name="Shaikh M.A."/>
            <person name="Suttiyut T."/>
            <person name="Ogas R."/>
            <person name="Tomko P."/>
            <person name="Gavelis G."/>
            <person name="Widhalm J.R."/>
            <person name="Wisecaver J.H."/>
        </authorList>
    </citation>
    <scope>NUCLEOTIDE SEQUENCE</scope>
    <source>
        <strain evidence="1">ECLA1</strain>
    </source>
</reference>
<comment type="caution">
    <text evidence="1">The sequence shown here is derived from an EMBL/GenBank/DDBJ whole genome shotgun (WGS) entry which is preliminary data.</text>
</comment>
<gene>
    <name evidence="1" type="ORF">RRG08_030480</name>
</gene>
<sequence length="117" mass="13529">MEGSSVAGQTKFIDLSIHGRIFLYESKSGVRFVKSGFFDSRDVIRKASIGNFFRLKGVGFFPEPRSGNETRQNSSSLTTYLFPFLLLSKHWIRRTFDDSFRRFFLHPQAPLTMPGRR</sequence>
<organism evidence="1 2">
    <name type="scientific">Elysia crispata</name>
    <name type="common">lettuce slug</name>
    <dbReference type="NCBI Taxonomy" id="231223"/>
    <lineage>
        <taxon>Eukaryota</taxon>
        <taxon>Metazoa</taxon>
        <taxon>Spiralia</taxon>
        <taxon>Lophotrochozoa</taxon>
        <taxon>Mollusca</taxon>
        <taxon>Gastropoda</taxon>
        <taxon>Heterobranchia</taxon>
        <taxon>Euthyneura</taxon>
        <taxon>Panpulmonata</taxon>
        <taxon>Sacoglossa</taxon>
        <taxon>Placobranchoidea</taxon>
        <taxon>Plakobranchidae</taxon>
        <taxon>Elysia</taxon>
    </lineage>
</organism>
<protein>
    <submittedName>
        <fullName evidence="1">Uncharacterized protein</fullName>
    </submittedName>
</protein>
<accession>A0AAE1AZU6</accession>
<evidence type="ECO:0000313" key="1">
    <source>
        <dbReference type="EMBL" id="KAK3797255.1"/>
    </source>
</evidence>
<dbReference type="AlphaFoldDB" id="A0AAE1AZU6"/>
<evidence type="ECO:0000313" key="2">
    <source>
        <dbReference type="Proteomes" id="UP001283361"/>
    </source>
</evidence>
<proteinExistence type="predicted"/>